<feature type="coiled-coil region" evidence="1">
    <location>
        <begin position="133"/>
        <end position="167"/>
    </location>
</feature>
<evidence type="ECO:0000256" key="1">
    <source>
        <dbReference type="SAM" id="Coils"/>
    </source>
</evidence>
<feature type="compositionally biased region" description="Basic and acidic residues" evidence="2">
    <location>
        <begin position="520"/>
        <end position="529"/>
    </location>
</feature>
<evidence type="ECO:0000256" key="2">
    <source>
        <dbReference type="SAM" id="MobiDB-lite"/>
    </source>
</evidence>
<protein>
    <recommendedName>
        <fullName evidence="3">Protein kinase domain-containing protein</fullName>
    </recommendedName>
</protein>
<keyword evidence="1" id="KW-0175">Coiled coil</keyword>
<feature type="domain" description="Protein kinase" evidence="3">
    <location>
        <begin position="220"/>
        <end position="500"/>
    </location>
</feature>
<dbReference type="SUPFAM" id="SSF56112">
    <property type="entry name" value="Protein kinase-like (PK-like)"/>
    <property type="match status" value="2"/>
</dbReference>
<dbReference type="InterPro" id="IPR011009">
    <property type="entry name" value="Kinase-like_dom_sf"/>
</dbReference>
<gene>
    <name evidence="4" type="ORF">RDB_LOCUS47782</name>
</gene>
<accession>A0A8H3DUU6</accession>
<evidence type="ECO:0000313" key="4">
    <source>
        <dbReference type="EMBL" id="CAE7110294.1"/>
    </source>
</evidence>
<dbReference type="Pfam" id="PF00069">
    <property type="entry name" value="Pkinase"/>
    <property type="match status" value="1"/>
</dbReference>
<feature type="domain" description="Protein kinase" evidence="3">
    <location>
        <begin position="497"/>
        <end position="675"/>
    </location>
</feature>
<evidence type="ECO:0000313" key="5">
    <source>
        <dbReference type="Proteomes" id="UP000663827"/>
    </source>
</evidence>
<dbReference type="Proteomes" id="UP000663827">
    <property type="component" value="Unassembled WGS sequence"/>
</dbReference>
<dbReference type="Gene3D" id="1.10.510.10">
    <property type="entry name" value="Transferase(Phosphotransferase) domain 1"/>
    <property type="match status" value="2"/>
</dbReference>
<dbReference type="AlphaFoldDB" id="A0A8H3DUU6"/>
<reference evidence="4" key="1">
    <citation type="submission" date="2021-01" db="EMBL/GenBank/DDBJ databases">
        <authorList>
            <person name="Kaushik A."/>
        </authorList>
    </citation>
    <scope>NUCLEOTIDE SEQUENCE</scope>
    <source>
        <strain evidence="4">AG5</strain>
    </source>
</reference>
<feature type="region of interest" description="Disordered" evidence="2">
    <location>
        <begin position="503"/>
        <end position="536"/>
    </location>
</feature>
<dbReference type="SMART" id="SM00220">
    <property type="entry name" value="S_TKc"/>
    <property type="match status" value="1"/>
</dbReference>
<dbReference type="InterPro" id="IPR000719">
    <property type="entry name" value="Prot_kinase_dom"/>
</dbReference>
<dbReference type="PANTHER" id="PTHR44329">
    <property type="entry name" value="SERINE/THREONINE-PROTEIN KINASE TNNI3K-RELATED"/>
    <property type="match status" value="1"/>
</dbReference>
<evidence type="ECO:0000259" key="3">
    <source>
        <dbReference type="PROSITE" id="PS50011"/>
    </source>
</evidence>
<dbReference type="InterPro" id="IPR051681">
    <property type="entry name" value="Ser/Thr_Kinases-Pseudokinases"/>
</dbReference>
<dbReference type="PROSITE" id="PS50011">
    <property type="entry name" value="PROTEIN_KINASE_DOM"/>
    <property type="match status" value="2"/>
</dbReference>
<proteinExistence type="predicted"/>
<dbReference type="GO" id="GO:0004674">
    <property type="term" value="F:protein serine/threonine kinase activity"/>
    <property type="evidence" value="ECO:0007669"/>
    <property type="project" value="TreeGrafter"/>
</dbReference>
<dbReference type="EMBL" id="CAJNJQ010000938">
    <property type="protein sequence ID" value="CAE7110294.1"/>
    <property type="molecule type" value="Genomic_DNA"/>
</dbReference>
<sequence>MEQPPAYTRGDATFAQLSVNLQKSVGLDHNFNDALDAFREFLVSQENLTVNKSQAVLVLEECGKYQSEGRDLSRVLPVVTEALTEVSEQLERGPRWDEVVQDPSTINRLNTSIEEAFDRLAEQGENAESMIYRNELEIAREKDRKKIEELERAIRELQSSIQNPNQAVQSSITENLKIIGDSPFHTGQKQIDARRALAAIAELTGKSLPPSTMLHRAFVSIGSQAISQGASYDVFIGEYFTGEKVAVKVLRHRVDDETAKRTHERFARQTENWAALRHDCILPFYGVGMIQAPISPEEYQLYLVSPYLKNQDIKRYIKTYPKVSEVARLQMSLDIARGLKYMHDGEDLQGLDGKGLVHSALNIYNVLVKDSGRAVISGFGHAKMIKDFQASFTGDNSEYRYMGPEILDDAVLHFGSDMWSWAMTSLEILTDEPPFGAKTRGIKVIQMIGANQRPERANHPRIEEYEFSDDIWQLFEDCWKRRPEDRPSACEVVRRFRPFTRELGKKSNPTIRKPPPPTHSKTEHTEYGRSDPAVYQDTRSQPEHHELWMATQSVVKPPPASVPSIEPTVPTYPPPSPEQPQRQALVSPWMENGTVMEYITKHPDVDRPELCTQIACGLAYLHSMGTIHGDIKGENVLVAQNGVAMLTDFGSTILKNYSIKFSGDQVNGLSIRWAV</sequence>
<comment type="caution">
    <text evidence="4">The sequence shown here is derived from an EMBL/GenBank/DDBJ whole genome shotgun (WGS) entry which is preliminary data.</text>
</comment>
<dbReference type="GO" id="GO:0005524">
    <property type="term" value="F:ATP binding"/>
    <property type="evidence" value="ECO:0007669"/>
    <property type="project" value="InterPro"/>
</dbReference>
<organism evidence="4 5">
    <name type="scientific">Rhizoctonia solani</name>
    <dbReference type="NCBI Taxonomy" id="456999"/>
    <lineage>
        <taxon>Eukaryota</taxon>
        <taxon>Fungi</taxon>
        <taxon>Dikarya</taxon>
        <taxon>Basidiomycota</taxon>
        <taxon>Agaricomycotina</taxon>
        <taxon>Agaricomycetes</taxon>
        <taxon>Cantharellales</taxon>
        <taxon>Ceratobasidiaceae</taxon>
        <taxon>Rhizoctonia</taxon>
    </lineage>
</organism>
<name>A0A8H3DUU6_9AGAM</name>
<dbReference type="Pfam" id="PF07714">
    <property type="entry name" value="PK_Tyr_Ser-Thr"/>
    <property type="match status" value="1"/>
</dbReference>
<dbReference type="InterPro" id="IPR001245">
    <property type="entry name" value="Ser-Thr/Tyr_kinase_cat_dom"/>
</dbReference>